<dbReference type="Proteomes" id="UP000682733">
    <property type="component" value="Unassembled WGS sequence"/>
</dbReference>
<proteinExistence type="predicted"/>
<protein>
    <submittedName>
        <fullName evidence="3">Uncharacterized protein</fullName>
    </submittedName>
</protein>
<evidence type="ECO:0000313" key="3">
    <source>
        <dbReference type="EMBL" id="CAF4355278.1"/>
    </source>
</evidence>
<feature type="coiled-coil region" evidence="1">
    <location>
        <begin position="28"/>
        <end position="58"/>
    </location>
</feature>
<dbReference type="AlphaFoldDB" id="A0A8S2UQS8"/>
<feature type="coiled-coil region" evidence="1">
    <location>
        <begin position="84"/>
        <end position="111"/>
    </location>
</feature>
<comment type="caution">
    <text evidence="3">The sequence shown here is derived from an EMBL/GenBank/DDBJ whole genome shotgun (WGS) entry which is preliminary data.</text>
</comment>
<organism evidence="3 4">
    <name type="scientific">Didymodactylos carnosus</name>
    <dbReference type="NCBI Taxonomy" id="1234261"/>
    <lineage>
        <taxon>Eukaryota</taxon>
        <taxon>Metazoa</taxon>
        <taxon>Spiralia</taxon>
        <taxon>Gnathifera</taxon>
        <taxon>Rotifera</taxon>
        <taxon>Eurotatoria</taxon>
        <taxon>Bdelloidea</taxon>
        <taxon>Philodinida</taxon>
        <taxon>Philodinidae</taxon>
        <taxon>Didymodactylos</taxon>
    </lineage>
</organism>
<dbReference type="EMBL" id="CAJOBA010064942">
    <property type="protein sequence ID" value="CAF4355278.1"/>
    <property type="molecule type" value="Genomic_DNA"/>
</dbReference>
<name>A0A8S2UQS8_9BILA</name>
<accession>A0A8S2UQS8</accession>
<evidence type="ECO:0000313" key="4">
    <source>
        <dbReference type="Proteomes" id="UP000682733"/>
    </source>
</evidence>
<evidence type="ECO:0000313" key="2">
    <source>
        <dbReference type="EMBL" id="CAF1562991.1"/>
    </source>
</evidence>
<sequence>MSSKGNNNDHGNSRSKILERSVANAHLITTIKDQLKQLEKKEQHLIDKQNQLKKYLSNEHARCSDRRKILEQYDIHLKRDKQVKEGLEKDENDLSKQLSNLERSNDGIINERNYLQLSLNAIDEQIQTIRLNLTSNEEKIEQEYTSRGIQGEIESTDRRIKDITNEIQRLVMSNNRVIEQQSRISLSSQQDTINKMIEQIHKVLQTTINTNSVQQYQDTLQTTKQKLIAIHNQLDMDQSQLTSNFNSIHQLQQQRASLEAVNEAKRYDMQLYKRLEQETPELSFKNRIIQQNLELLFDQKDRIVK</sequence>
<dbReference type="Proteomes" id="UP000677228">
    <property type="component" value="Unassembled WGS sequence"/>
</dbReference>
<reference evidence="3" key="1">
    <citation type="submission" date="2021-02" db="EMBL/GenBank/DDBJ databases">
        <authorList>
            <person name="Nowell W R."/>
        </authorList>
    </citation>
    <scope>NUCLEOTIDE SEQUENCE</scope>
</reference>
<evidence type="ECO:0000256" key="1">
    <source>
        <dbReference type="SAM" id="Coils"/>
    </source>
</evidence>
<feature type="non-terminal residue" evidence="3">
    <location>
        <position position="305"/>
    </location>
</feature>
<gene>
    <name evidence="2" type="ORF">OVA965_LOCUS39908</name>
    <name evidence="3" type="ORF">TMI583_LOCUS41289</name>
</gene>
<dbReference type="EMBL" id="CAJNOK010042282">
    <property type="protein sequence ID" value="CAF1562991.1"/>
    <property type="molecule type" value="Genomic_DNA"/>
</dbReference>
<keyword evidence="1" id="KW-0175">Coiled coil</keyword>